<protein>
    <submittedName>
        <fullName evidence="6">4Fe-4S dicluster domain-containing protein</fullName>
    </submittedName>
</protein>
<evidence type="ECO:0000259" key="5">
    <source>
        <dbReference type="PROSITE" id="PS51379"/>
    </source>
</evidence>
<dbReference type="InterPro" id="IPR017900">
    <property type="entry name" value="4Fe4S_Fe_S_CS"/>
</dbReference>
<dbReference type="InterPro" id="IPR050572">
    <property type="entry name" value="Fe-S_Ferredoxin"/>
</dbReference>
<dbReference type="GO" id="GO:0051539">
    <property type="term" value="F:4 iron, 4 sulfur cluster binding"/>
    <property type="evidence" value="ECO:0007669"/>
    <property type="project" value="UniProtKB-KW"/>
</dbReference>
<dbReference type="GO" id="GO:0046872">
    <property type="term" value="F:metal ion binding"/>
    <property type="evidence" value="ECO:0007669"/>
    <property type="project" value="UniProtKB-KW"/>
</dbReference>
<feature type="domain" description="4Fe-4S ferredoxin-type" evidence="5">
    <location>
        <begin position="9"/>
        <end position="41"/>
    </location>
</feature>
<comment type="caution">
    <text evidence="6">The sequence shown here is derived from an EMBL/GenBank/DDBJ whole genome shotgun (WGS) entry which is preliminary data.</text>
</comment>
<reference evidence="6 7" key="1">
    <citation type="submission" date="2019-11" db="EMBL/GenBank/DDBJ databases">
        <title>Whole-genome sequence of a the green, strictly anaerobic photosynthetic bacterium Heliobacillus mobilis DSM 6151.</title>
        <authorList>
            <person name="Kyndt J.A."/>
            <person name="Meyer T.E."/>
        </authorList>
    </citation>
    <scope>NUCLEOTIDE SEQUENCE [LARGE SCALE GENOMIC DNA]</scope>
    <source>
        <strain evidence="6 7">DSM 6151</strain>
    </source>
</reference>
<name>A0A6I3SHB4_HELMO</name>
<evidence type="ECO:0000313" key="7">
    <source>
        <dbReference type="Proteomes" id="UP000430670"/>
    </source>
</evidence>
<dbReference type="Gene3D" id="3.30.70.20">
    <property type="match status" value="1"/>
</dbReference>
<evidence type="ECO:0000313" key="6">
    <source>
        <dbReference type="EMBL" id="MTV48228.1"/>
    </source>
</evidence>
<evidence type="ECO:0000256" key="4">
    <source>
        <dbReference type="ARBA" id="ARBA00023014"/>
    </source>
</evidence>
<keyword evidence="3" id="KW-0408">Iron</keyword>
<dbReference type="PROSITE" id="PS00198">
    <property type="entry name" value="4FE4S_FER_1"/>
    <property type="match status" value="1"/>
</dbReference>
<proteinExistence type="predicted"/>
<dbReference type="PROSITE" id="PS51379">
    <property type="entry name" value="4FE4S_FER_2"/>
    <property type="match status" value="2"/>
</dbReference>
<keyword evidence="7" id="KW-1185">Reference proteome</keyword>
<dbReference type="Proteomes" id="UP000430670">
    <property type="component" value="Unassembled WGS sequence"/>
</dbReference>
<evidence type="ECO:0000256" key="2">
    <source>
        <dbReference type="ARBA" id="ARBA00022723"/>
    </source>
</evidence>
<organism evidence="6 7">
    <name type="scientific">Heliobacterium mobile</name>
    <name type="common">Heliobacillus mobilis</name>
    <dbReference type="NCBI Taxonomy" id="28064"/>
    <lineage>
        <taxon>Bacteria</taxon>
        <taxon>Bacillati</taxon>
        <taxon>Bacillota</taxon>
        <taxon>Clostridia</taxon>
        <taxon>Eubacteriales</taxon>
        <taxon>Heliobacteriaceae</taxon>
        <taxon>Heliobacterium</taxon>
    </lineage>
</organism>
<keyword evidence="2" id="KW-0479">Metal-binding</keyword>
<dbReference type="Pfam" id="PF12838">
    <property type="entry name" value="Fer4_7"/>
    <property type="match status" value="1"/>
</dbReference>
<dbReference type="PANTHER" id="PTHR43687:SF1">
    <property type="entry name" value="FERREDOXIN III"/>
    <property type="match status" value="1"/>
</dbReference>
<evidence type="ECO:0000256" key="3">
    <source>
        <dbReference type="ARBA" id="ARBA00023004"/>
    </source>
</evidence>
<accession>A0A6I3SHB4</accession>
<dbReference type="InterPro" id="IPR017896">
    <property type="entry name" value="4Fe4S_Fe-S-bd"/>
</dbReference>
<keyword evidence="1" id="KW-0004">4Fe-4S</keyword>
<dbReference type="PANTHER" id="PTHR43687">
    <property type="entry name" value="ADENYLYLSULFATE REDUCTASE, BETA SUBUNIT"/>
    <property type="match status" value="1"/>
</dbReference>
<evidence type="ECO:0000256" key="1">
    <source>
        <dbReference type="ARBA" id="ARBA00022485"/>
    </source>
</evidence>
<dbReference type="SUPFAM" id="SSF54862">
    <property type="entry name" value="4Fe-4S ferredoxins"/>
    <property type="match status" value="1"/>
</dbReference>
<dbReference type="EMBL" id="WNKU01000003">
    <property type="protein sequence ID" value="MTV48228.1"/>
    <property type="molecule type" value="Genomic_DNA"/>
</dbReference>
<keyword evidence="4" id="KW-0411">Iron-sulfur</keyword>
<dbReference type="AlphaFoldDB" id="A0A6I3SHB4"/>
<feature type="domain" description="4Fe-4S ferredoxin-type" evidence="5">
    <location>
        <begin position="43"/>
        <end position="72"/>
    </location>
</feature>
<gene>
    <name evidence="6" type="ORF">GJ688_04415</name>
</gene>
<sequence>MLVRRWCSVTLLINSQRCRRCGGHPRCADVCPGNLLVLPERGHIVSREPDDCWDCGACIKVCPQQALAVSLPPEAGGQGSTLRAKQIAGKIRWTLEHPDGRLETIDL</sequence>